<evidence type="ECO:0000313" key="4">
    <source>
        <dbReference type="Proteomes" id="UP000238823"/>
    </source>
</evidence>
<keyword evidence="2" id="KW-0732">Signal</keyword>
<accession>A0A2S9XZ49</accession>
<comment type="caution">
    <text evidence="3">The sequence shown here is derived from an EMBL/GenBank/DDBJ whole genome shotgun (WGS) entry which is preliminary data.</text>
</comment>
<evidence type="ECO:0000313" key="3">
    <source>
        <dbReference type="EMBL" id="PRP98119.1"/>
    </source>
</evidence>
<feature type="signal peptide" evidence="2">
    <location>
        <begin position="1"/>
        <end position="20"/>
    </location>
</feature>
<protein>
    <submittedName>
        <fullName evidence="3">Uncharacterized protein</fullName>
    </submittedName>
</protein>
<dbReference type="RefSeq" id="WP_244923997.1">
    <property type="nucleotide sequence ID" value="NZ_PVNL01000126.1"/>
</dbReference>
<reference evidence="3 4" key="1">
    <citation type="submission" date="2018-03" db="EMBL/GenBank/DDBJ databases">
        <title>Draft Genome Sequences of the Obligatory Marine Myxobacteria Enhygromyxa salina SWB007.</title>
        <authorList>
            <person name="Poehlein A."/>
            <person name="Moghaddam J.A."/>
            <person name="Harms H."/>
            <person name="Alanjari M."/>
            <person name="Koenig G.M."/>
            <person name="Daniel R."/>
            <person name="Schaeberle T.F."/>
        </authorList>
    </citation>
    <scope>NUCLEOTIDE SEQUENCE [LARGE SCALE GENOMIC DNA]</scope>
    <source>
        <strain evidence="3 4">SWB007</strain>
    </source>
</reference>
<gene>
    <name evidence="3" type="ORF">ENSA7_66160</name>
</gene>
<feature type="region of interest" description="Disordered" evidence="1">
    <location>
        <begin position="25"/>
        <end position="74"/>
    </location>
</feature>
<dbReference type="PROSITE" id="PS51257">
    <property type="entry name" value="PROKAR_LIPOPROTEIN"/>
    <property type="match status" value="1"/>
</dbReference>
<proteinExistence type="predicted"/>
<sequence length="298" mass="30148">MKKTLVLSMMLCGSVSLVLAGCAKDDEPGTTNANTAASASAENNGDGDGDPGDGDGDAETGTDDGDETNPNLTFVPVDTDMASVSECDPFAQDCPEGEKCVPYGSTGSNWDANKCVPVTGSGSPGDPCISGGVVEGTDDCDANSHCWDVMDVDGQPVGVCTEFCTGTPDDPICAPGTSCLIANEGSITLCIQTCDPLLQDCGAGLACFWANNGFNCIFTTQDIPLGEPCGFINDCVAGTGCLTAEVLPACNGSACCGSFCSLSDPTCPQMGTECADFFEMGMAPPGYEDVGVCIIPGA</sequence>
<name>A0A2S9XZ49_9BACT</name>
<evidence type="ECO:0000256" key="1">
    <source>
        <dbReference type="SAM" id="MobiDB-lite"/>
    </source>
</evidence>
<evidence type="ECO:0000256" key="2">
    <source>
        <dbReference type="SAM" id="SignalP"/>
    </source>
</evidence>
<feature type="compositionally biased region" description="Acidic residues" evidence="1">
    <location>
        <begin position="45"/>
        <end position="67"/>
    </location>
</feature>
<dbReference type="Proteomes" id="UP000238823">
    <property type="component" value="Unassembled WGS sequence"/>
</dbReference>
<feature type="chain" id="PRO_5015504331" evidence="2">
    <location>
        <begin position="21"/>
        <end position="298"/>
    </location>
</feature>
<feature type="compositionally biased region" description="Low complexity" evidence="1">
    <location>
        <begin position="30"/>
        <end position="44"/>
    </location>
</feature>
<dbReference type="AlphaFoldDB" id="A0A2S9XZ49"/>
<organism evidence="3 4">
    <name type="scientific">Enhygromyxa salina</name>
    <dbReference type="NCBI Taxonomy" id="215803"/>
    <lineage>
        <taxon>Bacteria</taxon>
        <taxon>Pseudomonadati</taxon>
        <taxon>Myxococcota</taxon>
        <taxon>Polyangia</taxon>
        <taxon>Nannocystales</taxon>
        <taxon>Nannocystaceae</taxon>
        <taxon>Enhygromyxa</taxon>
    </lineage>
</organism>
<dbReference type="EMBL" id="PVNL01000126">
    <property type="protein sequence ID" value="PRP98119.1"/>
    <property type="molecule type" value="Genomic_DNA"/>
</dbReference>